<dbReference type="GO" id="GO:0030170">
    <property type="term" value="F:pyridoxal phosphate binding"/>
    <property type="evidence" value="ECO:0007669"/>
    <property type="project" value="InterPro"/>
</dbReference>
<dbReference type="InterPro" id="IPR011037">
    <property type="entry name" value="Pyrv_Knase-like_insert_dom_sf"/>
</dbReference>
<evidence type="ECO:0000313" key="3">
    <source>
        <dbReference type="Proteomes" id="UP000293846"/>
    </source>
</evidence>
<dbReference type="GO" id="GO:0003824">
    <property type="term" value="F:catalytic activity"/>
    <property type="evidence" value="ECO:0007669"/>
    <property type="project" value="InterPro"/>
</dbReference>
<dbReference type="EMBL" id="SJTH01000040">
    <property type="protein sequence ID" value="TCJ02130.1"/>
    <property type="molecule type" value="Genomic_DNA"/>
</dbReference>
<name>A0A4R1AWA8_9BACI</name>
<protein>
    <submittedName>
        <fullName evidence="2">MOSC domain-containing protein</fullName>
    </submittedName>
</protein>
<dbReference type="Pfam" id="PF03476">
    <property type="entry name" value="MOSC_N"/>
    <property type="match status" value="1"/>
</dbReference>
<dbReference type="PROSITE" id="PS51340">
    <property type="entry name" value="MOSC"/>
    <property type="match status" value="1"/>
</dbReference>
<dbReference type="InterPro" id="IPR005303">
    <property type="entry name" value="MOCOS_middle"/>
</dbReference>
<accession>A0A4R1AWA8</accession>
<keyword evidence="3" id="KW-1185">Reference proteome</keyword>
<evidence type="ECO:0000313" key="2">
    <source>
        <dbReference type="EMBL" id="TCJ02130.1"/>
    </source>
</evidence>
<dbReference type="Gene3D" id="2.40.33.20">
    <property type="entry name" value="PK beta-barrel domain-like"/>
    <property type="match status" value="1"/>
</dbReference>
<organism evidence="2 3">
    <name type="scientific">Cytobacillus praedii</name>
    <dbReference type="NCBI Taxonomy" id="1742358"/>
    <lineage>
        <taxon>Bacteria</taxon>
        <taxon>Bacillati</taxon>
        <taxon>Bacillota</taxon>
        <taxon>Bacilli</taxon>
        <taxon>Bacillales</taxon>
        <taxon>Bacillaceae</taxon>
        <taxon>Cytobacillus</taxon>
    </lineage>
</organism>
<dbReference type="Proteomes" id="UP000293846">
    <property type="component" value="Unassembled WGS sequence"/>
</dbReference>
<dbReference type="OrthoDB" id="581532at2"/>
<feature type="domain" description="MOSC" evidence="1">
    <location>
        <begin position="93"/>
        <end position="237"/>
    </location>
</feature>
<dbReference type="STRING" id="1742358.GCA_001439605_04709"/>
<dbReference type="Pfam" id="PF03473">
    <property type="entry name" value="MOSC"/>
    <property type="match status" value="1"/>
</dbReference>
<dbReference type="RefSeq" id="WP_131238013.1">
    <property type="nucleotide sequence ID" value="NZ_CP183326.1"/>
</dbReference>
<sequence>MGNNTEFVGTIKDIRRFPVKSILGESLSSISIDKRGLIGDRLWAIKDMNGKFGSGKTTRRFQQMDGLFKYKARYEGTAPILTMPDGAEYWGDDVAVNETLTKLLGFPVTLTREESISHFDEGPISIITTSSLRILSQELGEPVDPRRLRANFLIDTELTGSLEKDWVDRLIKVGPNVILKVVAPLERCVMVNNSQEELNQDNRVLRNLVNNHDASFGVWAKVEVSGKVNDGDKVFLE</sequence>
<gene>
    <name evidence="2" type="ORF">E0Y62_20900</name>
</gene>
<proteinExistence type="predicted"/>
<reference evidence="2 3" key="1">
    <citation type="submission" date="2019-03" db="EMBL/GenBank/DDBJ databases">
        <authorList>
            <person name="Jensen L."/>
            <person name="Storgaard J."/>
            <person name="Sulaj E."/>
            <person name="Schramm A."/>
            <person name="Marshall I.P.G."/>
        </authorList>
    </citation>
    <scope>NUCLEOTIDE SEQUENCE [LARGE SCALE GENOMIC DNA]</scope>
    <source>
        <strain evidence="2 3">2017H2G3</strain>
    </source>
</reference>
<comment type="caution">
    <text evidence="2">The sequence shown here is derived from an EMBL/GenBank/DDBJ whole genome shotgun (WGS) entry which is preliminary data.</text>
</comment>
<dbReference type="GO" id="GO:0030151">
    <property type="term" value="F:molybdenum ion binding"/>
    <property type="evidence" value="ECO:0007669"/>
    <property type="project" value="InterPro"/>
</dbReference>
<dbReference type="InterPro" id="IPR005302">
    <property type="entry name" value="MoCF_Sase_C"/>
</dbReference>
<dbReference type="AlphaFoldDB" id="A0A4R1AWA8"/>
<evidence type="ECO:0000259" key="1">
    <source>
        <dbReference type="PROSITE" id="PS51340"/>
    </source>
</evidence>
<dbReference type="SUPFAM" id="SSF50800">
    <property type="entry name" value="PK beta-barrel domain-like"/>
    <property type="match status" value="1"/>
</dbReference>